<gene>
    <name evidence="1" type="ORF">H4O24_04960</name>
</gene>
<evidence type="ECO:0000313" key="1">
    <source>
        <dbReference type="EMBL" id="QNE05998.1"/>
    </source>
</evidence>
<dbReference type="EMBL" id="CP060052">
    <property type="protein sequence ID" value="QNE05998.1"/>
    <property type="molecule type" value="Genomic_DNA"/>
</dbReference>
<dbReference type="AlphaFoldDB" id="A0A7G6VW83"/>
<reference evidence="1 2" key="1">
    <citation type="submission" date="2020-08" db="EMBL/GenBank/DDBJ databases">
        <authorList>
            <person name="Liu G."/>
            <person name="Sun C."/>
        </authorList>
    </citation>
    <scope>NUCLEOTIDE SEQUENCE [LARGE SCALE GENOMIC DNA]</scope>
    <source>
        <strain evidence="1 2">OT19</strain>
    </source>
</reference>
<dbReference type="RefSeq" id="WP_185885041.1">
    <property type="nucleotide sequence ID" value="NZ_CP060052.1"/>
</dbReference>
<protein>
    <submittedName>
        <fullName evidence="1">Uncharacterized protein</fullName>
    </submittedName>
</protein>
<proteinExistence type="predicted"/>
<accession>A0A7G6VW83</accession>
<sequence length="102" mass="11625">MFNNHAVHANRHSIGFKILHKKRSLRSQLVDHGESGYIDFLQACIASGIDHHDELIEEVLDVVGPNVESYVEALMVRYDGAFWRKGDDGIYSLIPVHIQDLR</sequence>
<evidence type="ECO:0000313" key="2">
    <source>
        <dbReference type="Proteomes" id="UP000515297"/>
    </source>
</evidence>
<name>A0A7G6VW83_9SPHN</name>
<dbReference type="Proteomes" id="UP000515297">
    <property type="component" value="Chromosome"/>
</dbReference>
<organism evidence="1 2">
    <name type="scientific">Croceicoccus marinus</name>
    <dbReference type="NCBI Taxonomy" id="450378"/>
    <lineage>
        <taxon>Bacteria</taxon>
        <taxon>Pseudomonadati</taxon>
        <taxon>Pseudomonadota</taxon>
        <taxon>Alphaproteobacteria</taxon>
        <taxon>Sphingomonadales</taxon>
        <taxon>Erythrobacteraceae</taxon>
        <taxon>Croceicoccus</taxon>
    </lineage>
</organism>